<keyword evidence="1" id="KW-0732">Signal</keyword>
<name>A0ABQ1KV55_9RHOB</name>
<gene>
    <name evidence="2" type="ORF">GCM10011363_28730</name>
</gene>
<evidence type="ECO:0000313" key="2">
    <source>
        <dbReference type="EMBL" id="GGC10333.1"/>
    </source>
</evidence>
<dbReference type="EMBL" id="BMFC01000007">
    <property type="protein sequence ID" value="GGC10333.1"/>
    <property type="molecule type" value="Genomic_DNA"/>
</dbReference>
<sequence>MLAILAITVVTTVTTAHAARMGMNSGADHAMHVADMTHAPVIADVGCDAGEHCGPVDAEMCEFVCAGLAPFLTSAGGEAGHVHGTTSHDAPSEAIHVSRAPGMNERPPKLRLL</sequence>
<evidence type="ECO:0008006" key="4">
    <source>
        <dbReference type="Google" id="ProtNLM"/>
    </source>
</evidence>
<dbReference type="Proteomes" id="UP000645462">
    <property type="component" value="Unassembled WGS sequence"/>
</dbReference>
<reference evidence="3" key="1">
    <citation type="journal article" date="2019" name="Int. J. Syst. Evol. Microbiol.">
        <title>The Global Catalogue of Microorganisms (GCM) 10K type strain sequencing project: providing services to taxonomists for standard genome sequencing and annotation.</title>
        <authorList>
            <consortium name="The Broad Institute Genomics Platform"/>
            <consortium name="The Broad Institute Genome Sequencing Center for Infectious Disease"/>
            <person name="Wu L."/>
            <person name="Ma J."/>
        </authorList>
    </citation>
    <scope>NUCLEOTIDE SEQUENCE [LARGE SCALE GENOMIC DNA]</scope>
    <source>
        <strain evidence="3">CGMCC 1.12478</strain>
    </source>
</reference>
<evidence type="ECO:0000256" key="1">
    <source>
        <dbReference type="SAM" id="SignalP"/>
    </source>
</evidence>
<dbReference type="RefSeq" id="WP_229747814.1">
    <property type="nucleotide sequence ID" value="NZ_BMFC01000007.1"/>
</dbReference>
<accession>A0ABQ1KV55</accession>
<comment type="caution">
    <text evidence="2">The sequence shown here is derived from an EMBL/GenBank/DDBJ whole genome shotgun (WGS) entry which is preliminary data.</text>
</comment>
<proteinExistence type="predicted"/>
<keyword evidence="3" id="KW-1185">Reference proteome</keyword>
<feature type="signal peptide" evidence="1">
    <location>
        <begin position="1"/>
        <end position="18"/>
    </location>
</feature>
<protein>
    <recommendedName>
        <fullName evidence="4">CopL family metal-binding regulatory protein</fullName>
    </recommendedName>
</protein>
<feature type="chain" id="PRO_5045118186" description="CopL family metal-binding regulatory protein" evidence="1">
    <location>
        <begin position="19"/>
        <end position="113"/>
    </location>
</feature>
<organism evidence="2 3">
    <name type="scientific">Marivita lacus</name>
    <dbReference type="NCBI Taxonomy" id="1323742"/>
    <lineage>
        <taxon>Bacteria</taxon>
        <taxon>Pseudomonadati</taxon>
        <taxon>Pseudomonadota</taxon>
        <taxon>Alphaproteobacteria</taxon>
        <taxon>Rhodobacterales</taxon>
        <taxon>Roseobacteraceae</taxon>
        <taxon>Marivita</taxon>
    </lineage>
</organism>
<evidence type="ECO:0000313" key="3">
    <source>
        <dbReference type="Proteomes" id="UP000645462"/>
    </source>
</evidence>